<protein>
    <submittedName>
        <fullName evidence="2">Uncharacterized protein</fullName>
    </submittedName>
</protein>
<feature type="compositionally biased region" description="Acidic residues" evidence="1">
    <location>
        <begin position="379"/>
        <end position="390"/>
    </location>
</feature>
<gene>
    <name evidence="2" type="ORF">ACFSYJ_24800</name>
</gene>
<feature type="region of interest" description="Disordered" evidence="1">
    <location>
        <begin position="308"/>
        <end position="759"/>
    </location>
</feature>
<feature type="compositionally biased region" description="Low complexity" evidence="1">
    <location>
        <begin position="312"/>
        <end position="321"/>
    </location>
</feature>
<proteinExistence type="predicted"/>
<reference evidence="3" key="1">
    <citation type="journal article" date="2019" name="Int. J. Syst. Evol. Microbiol.">
        <title>The Global Catalogue of Microorganisms (GCM) 10K type strain sequencing project: providing services to taxonomists for standard genome sequencing and annotation.</title>
        <authorList>
            <consortium name="The Broad Institute Genomics Platform"/>
            <consortium name="The Broad Institute Genome Sequencing Center for Infectious Disease"/>
            <person name="Wu L."/>
            <person name="Ma J."/>
        </authorList>
    </citation>
    <scope>NUCLEOTIDE SEQUENCE [LARGE SCALE GENOMIC DNA]</scope>
    <source>
        <strain evidence="3">CGMCC 4.7643</strain>
    </source>
</reference>
<name>A0ABW5GLZ5_9PSEU</name>
<feature type="compositionally biased region" description="Gly residues" evidence="1">
    <location>
        <begin position="391"/>
        <end position="400"/>
    </location>
</feature>
<evidence type="ECO:0000313" key="3">
    <source>
        <dbReference type="Proteomes" id="UP001597419"/>
    </source>
</evidence>
<organism evidence="2 3">
    <name type="scientific">Amycolatopsis samaneae</name>
    <dbReference type="NCBI Taxonomy" id="664691"/>
    <lineage>
        <taxon>Bacteria</taxon>
        <taxon>Bacillati</taxon>
        <taxon>Actinomycetota</taxon>
        <taxon>Actinomycetes</taxon>
        <taxon>Pseudonocardiales</taxon>
        <taxon>Pseudonocardiaceae</taxon>
        <taxon>Amycolatopsis</taxon>
    </lineage>
</organism>
<feature type="compositionally biased region" description="Gly residues" evidence="1">
    <location>
        <begin position="335"/>
        <end position="378"/>
    </location>
</feature>
<feature type="compositionally biased region" description="Gly residues" evidence="1">
    <location>
        <begin position="431"/>
        <end position="445"/>
    </location>
</feature>
<dbReference type="Proteomes" id="UP001597419">
    <property type="component" value="Unassembled WGS sequence"/>
</dbReference>
<accession>A0ABW5GLZ5</accession>
<evidence type="ECO:0000313" key="2">
    <source>
        <dbReference type="EMBL" id="MFD2461850.1"/>
    </source>
</evidence>
<feature type="compositionally biased region" description="Polar residues" evidence="1">
    <location>
        <begin position="600"/>
        <end position="609"/>
    </location>
</feature>
<sequence>MGWEQALTALVPKEQKVVNRDEFAGPSSESWIAAVGVTDNDGHGGGGKDPAATWDVYIPFDTTASINGRMQTRSGYVWANLDWGKLNAPDGHWSKILHIGSEILDPLVHPPEGNSVVSRPSFTNAARMLGDISTFLDQWSRKLASQAKQVESGGDLEGQAAKTYQSLLENAGKRLGEFGRRLADPLLIDALNRSRDTLGNEVVGLLNQFIAWRGTPLHDPREAVHQALLNSGLKAEVNWNITNNWANVTSNWGGIWDESFKTGLDREAKNRWLNHYAWSFDPLSESLMNATESAYGVTVNRIVPVQMGQIAPTTKPPSSTGDGTGTGSDNPFKGTGTGDGTGGSGGQGTGTGGNGDLPPGTGGTGTGAGGEHGQNGDGSDGDVGDLDTGDGDTGTGGHGGQNDQNGQNLPTGQNTKDQTPPPIGPTTTHFGPGGIGTGSGGGGFGSKNPDPGGAGTSSIIGPDGNQVRYPDGTPITVPNGSRINPDGTVVKPDGSPVTGKNGQPLTVPKDSVLRPNQSGGTQLFDPTAGGTSSLLTPDGQVVRGPDGNPLTVPDGSHVNPDGTVTRPDGSRVTGSDGNPLHVDPRSKLQHNTALRWPDGSTYQDGNNQRLYLPPGSGIGPGGQVVDPNHQSMFGPNGALHVPDTPYTKNKLSSMATFHPDTQGGAKFSGAEIGDPSKRSTANSSALDHALEKQQKLRTETGPHALGETGKNGQQPMMPPPGMGGGGGADAKERQRTTWLAEDETTWGTDSGGFTAAIGR</sequence>
<feature type="compositionally biased region" description="Polar residues" evidence="1">
    <location>
        <begin position="409"/>
        <end position="418"/>
    </location>
</feature>
<keyword evidence="3" id="KW-1185">Reference proteome</keyword>
<dbReference type="EMBL" id="JBHUKU010000014">
    <property type="protein sequence ID" value="MFD2461850.1"/>
    <property type="molecule type" value="Genomic_DNA"/>
</dbReference>
<evidence type="ECO:0000256" key="1">
    <source>
        <dbReference type="SAM" id="MobiDB-lite"/>
    </source>
</evidence>
<feature type="compositionally biased region" description="Basic and acidic residues" evidence="1">
    <location>
        <begin position="688"/>
        <end position="700"/>
    </location>
</feature>
<feature type="compositionally biased region" description="Polar residues" evidence="1">
    <location>
        <begin position="646"/>
        <end position="655"/>
    </location>
</feature>
<comment type="caution">
    <text evidence="2">The sequence shown here is derived from an EMBL/GenBank/DDBJ whole genome shotgun (WGS) entry which is preliminary data.</text>
</comment>
<dbReference type="RefSeq" id="WP_345390840.1">
    <property type="nucleotide sequence ID" value="NZ_BAABHG010000004.1"/>
</dbReference>